<dbReference type="SUPFAM" id="SSF54928">
    <property type="entry name" value="RNA-binding domain, RBD"/>
    <property type="match status" value="1"/>
</dbReference>
<name>A0ABQ4WYX6_9ASTR</name>
<protein>
    <submittedName>
        <fullName evidence="7">RNA-directed DNA polymerase, eukaryota</fullName>
    </submittedName>
</protein>
<dbReference type="GO" id="GO:0003964">
    <property type="term" value="F:RNA-directed DNA polymerase activity"/>
    <property type="evidence" value="ECO:0007669"/>
    <property type="project" value="UniProtKB-KW"/>
</dbReference>
<sequence>MGFDDWQQVSRRSYKKSSKEDDVARISTSIYVSNFPISSTAKDLFHYCKQYGHVVDSFIPAKKSKDGKRFGFVKFINVFDVDRLVGNLCTVWIGSHRLHANVARFSRPVAKDSKNNGPTAEKVKLPFAVSKAQSMDSVKTSKHKQSNGFSCSFANVVNGVTGPQLSSSPAIVLDDSCITCRDYSKHVMGKVKDVNSIPNLSTLLYDEGFVNVHLKYLRGLWVLLELDKEETKANLVAHTGINSWFHVLQDVKPDFVSDERIVWIDIEGVPINAWTRETVCIITKSPVSILESFKIIVKGKVYMLQAKELFTWIPVFFDVKELTGSSDTDSVQDQDSIHKEPVVNDEEEGEFNTSDIEGVAETIFEDMTSPPIFVNEVSGKQVSEDPFGLNELLSKKKDKADLRNPSPSLKYPPGYTPPGREMDKDNEPADGDANFHIVNGTSPKVVDSVLHSLIEQQGEFPCGSTGHNGSPIGGSVLGVLEEVIRVGQAMGYSMDGCERDIKAIIRRQGDDMGFK</sequence>
<keyword evidence="8" id="KW-1185">Reference proteome</keyword>
<organism evidence="7 8">
    <name type="scientific">Tanacetum coccineum</name>
    <dbReference type="NCBI Taxonomy" id="301880"/>
    <lineage>
        <taxon>Eukaryota</taxon>
        <taxon>Viridiplantae</taxon>
        <taxon>Streptophyta</taxon>
        <taxon>Embryophyta</taxon>
        <taxon>Tracheophyta</taxon>
        <taxon>Spermatophyta</taxon>
        <taxon>Magnoliopsida</taxon>
        <taxon>eudicotyledons</taxon>
        <taxon>Gunneridae</taxon>
        <taxon>Pentapetalae</taxon>
        <taxon>asterids</taxon>
        <taxon>campanulids</taxon>
        <taxon>Asterales</taxon>
        <taxon>Asteraceae</taxon>
        <taxon>Asteroideae</taxon>
        <taxon>Anthemideae</taxon>
        <taxon>Anthemidinae</taxon>
        <taxon>Tanacetum</taxon>
    </lineage>
</organism>
<dbReference type="CDD" id="cd00590">
    <property type="entry name" value="RRM_SF"/>
    <property type="match status" value="1"/>
</dbReference>
<evidence type="ECO:0000256" key="1">
    <source>
        <dbReference type="ARBA" id="ARBA00022664"/>
    </source>
</evidence>
<accession>A0ABQ4WYX6</accession>
<evidence type="ECO:0000256" key="5">
    <source>
        <dbReference type="SAM" id="MobiDB-lite"/>
    </source>
</evidence>
<dbReference type="InterPro" id="IPR000504">
    <property type="entry name" value="RRM_dom"/>
</dbReference>
<keyword evidence="7" id="KW-0548">Nucleotidyltransferase</keyword>
<keyword evidence="4" id="KW-0694">RNA-binding</keyword>
<evidence type="ECO:0000256" key="3">
    <source>
        <dbReference type="ARBA" id="ARBA00023187"/>
    </source>
</evidence>
<keyword evidence="1" id="KW-0507">mRNA processing</keyword>
<dbReference type="Gene3D" id="3.30.70.330">
    <property type="match status" value="1"/>
</dbReference>
<keyword evidence="3" id="KW-0508">mRNA splicing</keyword>
<dbReference type="EMBL" id="BQNB010009056">
    <property type="protein sequence ID" value="GJS58104.1"/>
    <property type="molecule type" value="Genomic_DNA"/>
</dbReference>
<gene>
    <name evidence="7" type="ORF">Tco_0652888</name>
</gene>
<feature type="domain" description="RRM" evidence="6">
    <location>
        <begin position="28"/>
        <end position="105"/>
    </location>
</feature>
<keyword evidence="7" id="KW-0808">Transferase</keyword>
<dbReference type="Pfam" id="PF00076">
    <property type="entry name" value="RRM_1"/>
    <property type="match status" value="1"/>
</dbReference>
<keyword evidence="7" id="KW-0695">RNA-directed DNA polymerase</keyword>
<dbReference type="SMART" id="SM00360">
    <property type="entry name" value="RRM"/>
    <property type="match status" value="1"/>
</dbReference>
<evidence type="ECO:0000313" key="8">
    <source>
        <dbReference type="Proteomes" id="UP001151760"/>
    </source>
</evidence>
<reference evidence="7" key="1">
    <citation type="journal article" date="2022" name="Int. J. Mol. Sci.">
        <title>Draft Genome of Tanacetum Coccineum: Genomic Comparison of Closely Related Tanacetum-Family Plants.</title>
        <authorList>
            <person name="Yamashiro T."/>
            <person name="Shiraishi A."/>
            <person name="Nakayama K."/>
            <person name="Satake H."/>
        </authorList>
    </citation>
    <scope>NUCLEOTIDE SEQUENCE</scope>
</reference>
<evidence type="ECO:0000256" key="4">
    <source>
        <dbReference type="PROSITE-ProRule" id="PRU00176"/>
    </source>
</evidence>
<feature type="region of interest" description="Disordered" evidence="5">
    <location>
        <begin position="394"/>
        <end position="430"/>
    </location>
</feature>
<evidence type="ECO:0000259" key="6">
    <source>
        <dbReference type="PROSITE" id="PS50102"/>
    </source>
</evidence>
<dbReference type="InterPro" id="IPR035979">
    <property type="entry name" value="RBD_domain_sf"/>
</dbReference>
<keyword evidence="2" id="KW-0747">Spliceosome</keyword>
<evidence type="ECO:0000313" key="7">
    <source>
        <dbReference type="EMBL" id="GJS58104.1"/>
    </source>
</evidence>
<dbReference type="InterPro" id="IPR050907">
    <property type="entry name" value="SRSF"/>
</dbReference>
<proteinExistence type="predicted"/>
<comment type="caution">
    <text evidence="7">The sequence shown here is derived from an EMBL/GenBank/DDBJ whole genome shotgun (WGS) entry which is preliminary data.</text>
</comment>
<dbReference type="PANTHER" id="PTHR23147">
    <property type="entry name" value="SERINE/ARGININE RICH SPLICING FACTOR"/>
    <property type="match status" value="1"/>
</dbReference>
<dbReference type="InterPro" id="IPR012677">
    <property type="entry name" value="Nucleotide-bd_a/b_plait_sf"/>
</dbReference>
<dbReference type="PROSITE" id="PS50102">
    <property type="entry name" value="RRM"/>
    <property type="match status" value="1"/>
</dbReference>
<reference evidence="7" key="2">
    <citation type="submission" date="2022-01" db="EMBL/GenBank/DDBJ databases">
        <authorList>
            <person name="Yamashiro T."/>
            <person name="Shiraishi A."/>
            <person name="Satake H."/>
            <person name="Nakayama K."/>
        </authorList>
    </citation>
    <scope>NUCLEOTIDE SEQUENCE</scope>
</reference>
<evidence type="ECO:0000256" key="2">
    <source>
        <dbReference type="ARBA" id="ARBA00022728"/>
    </source>
</evidence>
<dbReference type="Proteomes" id="UP001151760">
    <property type="component" value="Unassembled WGS sequence"/>
</dbReference>